<dbReference type="GO" id="GO:0004483">
    <property type="term" value="F:methyltransferase cap1 activity"/>
    <property type="evidence" value="ECO:0007669"/>
    <property type="project" value="UniProtKB-UniRule"/>
</dbReference>
<dbReference type="Pfam" id="PF01728">
    <property type="entry name" value="FtsJ"/>
    <property type="match status" value="1"/>
</dbReference>
<feature type="domain" description="RrmJ-type SAM-dependent 2'-O-MTase" evidence="4">
    <location>
        <begin position="134"/>
        <end position="348"/>
    </location>
</feature>
<dbReference type="SMART" id="SM00443">
    <property type="entry name" value="G_patch"/>
    <property type="match status" value="1"/>
</dbReference>
<dbReference type="InterPro" id="IPR025816">
    <property type="entry name" value="RrmJ-type_MeTrfase"/>
</dbReference>
<keyword evidence="1" id="KW-0507">mRNA processing</keyword>
<comment type="subcellular location">
    <subcellularLocation>
        <location evidence="1">Nucleus</location>
    </subcellularLocation>
</comment>
<dbReference type="SUPFAM" id="SSF53335">
    <property type="entry name" value="S-adenosyl-L-methionine-dependent methyltransferases"/>
    <property type="match status" value="1"/>
</dbReference>
<evidence type="ECO:0000259" key="4">
    <source>
        <dbReference type="PROSITE" id="PS51613"/>
    </source>
</evidence>
<organism evidence="5">
    <name type="scientific">Panstrongylus megistus</name>
    <dbReference type="NCBI Taxonomy" id="65343"/>
    <lineage>
        <taxon>Eukaryota</taxon>
        <taxon>Metazoa</taxon>
        <taxon>Ecdysozoa</taxon>
        <taxon>Arthropoda</taxon>
        <taxon>Hexapoda</taxon>
        <taxon>Insecta</taxon>
        <taxon>Pterygota</taxon>
        <taxon>Neoptera</taxon>
        <taxon>Paraneoptera</taxon>
        <taxon>Hemiptera</taxon>
        <taxon>Heteroptera</taxon>
        <taxon>Panheteroptera</taxon>
        <taxon>Cimicomorpha</taxon>
        <taxon>Reduviidae</taxon>
        <taxon>Triatominae</taxon>
        <taxon>Panstrongylus</taxon>
    </lineage>
</organism>
<sequence length="732" mass="84673">MGYKSGQGLGKHAQGRVEPVELSKQRGRRGLGLTLPGLDPASLHWDSSYEIINLKEEINWLKGDLHGPLDLETLKSWKKEGPKDMNIEKMTDFCDEKLLHNILSGKDVFDSLTSDEIHRARSRSNPFETLRSGMFLNRAALKMSNMDARFEFMFTNPKYDNGEPMVHQNQLLYFADVCAGPGGFSEYVLWRKKWLAKGFGFTLKGDCDFKLCDFFAGSPETFEPFYGVKDDGNVFDPDNIRSFTDEVMKGTDGKGVHFMMADGGFSVEGQENYQEILSKQLYLCQCLVALCIVRNEGHFICKLFDLFSPFSAGLVYLMYRSFKEICIFKPNTSRPANSERYIVCKHKRHDCTPIKDYMFELCERLWEFNSASTKDITHCVPLSVLEEDDDFCNYLVDSNNRLGERQVVNLMKITAFCRDQNLVEDRQAEMRKNCLALWDIPDKPRLADRTTPEEAARKCGFIDEGSLTTKKKLLKPDVLTKSFHSLYDWHCVPLGSPELHIYLGLGRNKIFRWNPNGNHWTRENQFKAELSPGTILYGEMVPELIGEGRSQKKRFALHVVDAIALGYQNIAKMHYKDRLQRMNLYAAALKKHEYKDKWPVRIKQPVPMEDLNDIFHSLSVRYSKSEVRQLILENEEYWFQPKGILFVNSTKEPWCRFLSKTTNYHYYFHPKTKQSKFDKDRPPDANANTLECIEKQIFWIWEEGVGLQKEEPVAGVVHKDDLLIFISNKLSV</sequence>
<keyword evidence="1" id="KW-0539">Nucleus</keyword>
<dbReference type="AlphaFoldDB" id="A0A069DZH7"/>
<dbReference type="GO" id="GO:0006370">
    <property type="term" value="P:7-methylguanosine mRNA capping"/>
    <property type="evidence" value="ECO:0007669"/>
    <property type="project" value="UniProtKB-UniRule"/>
</dbReference>
<dbReference type="FunFam" id="3.40.50.12760:FF:000004">
    <property type="entry name" value="FtsJ-like methyltransferase"/>
    <property type="match status" value="1"/>
</dbReference>
<evidence type="ECO:0000256" key="1">
    <source>
        <dbReference type="RuleBase" id="RU368012"/>
    </source>
</evidence>
<dbReference type="GO" id="GO:0005737">
    <property type="term" value="C:cytoplasm"/>
    <property type="evidence" value="ECO:0007669"/>
    <property type="project" value="TreeGrafter"/>
</dbReference>
<feature type="region of interest" description="Disordered" evidence="2">
    <location>
        <begin position="1"/>
        <end position="28"/>
    </location>
</feature>
<dbReference type="InterPro" id="IPR002877">
    <property type="entry name" value="RNA_MeTrfase_FtsJ_dom"/>
</dbReference>
<dbReference type="EC" id="2.1.1.57" evidence="1"/>
<dbReference type="GO" id="GO:0016556">
    <property type="term" value="P:mRNA modification"/>
    <property type="evidence" value="ECO:0007669"/>
    <property type="project" value="UniProtKB-UniRule"/>
</dbReference>
<evidence type="ECO:0000259" key="3">
    <source>
        <dbReference type="PROSITE" id="PS50174"/>
    </source>
</evidence>
<dbReference type="GO" id="GO:0003676">
    <property type="term" value="F:nucleic acid binding"/>
    <property type="evidence" value="ECO:0007669"/>
    <property type="project" value="UniProtKB-UniRule"/>
</dbReference>
<feature type="domain" description="G-patch" evidence="3">
    <location>
        <begin position="1"/>
        <end position="36"/>
    </location>
</feature>
<proteinExistence type="evidence at transcript level"/>
<evidence type="ECO:0000313" key="5">
    <source>
        <dbReference type="EMBL" id="JAC88269.1"/>
    </source>
</evidence>
<dbReference type="PROSITE" id="PS50174">
    <property type="entry name" value="G_PATCH"/>
    <property type="match status" value="1"/>
</dbReference>
<keyword evidence="1 5" id="KW-0489">Methyltransferase</keyword>
<dbReference type="InterPro" id="IPR050851">
    <property type="entry name" value="mRNA_Cap_2O-Ribose_MeTrfase"/>
</dbReference>
<dbReference type="PANTHER" id="PTHR16121:SF0">
    <property type="entry name" value="CAP-SPECIFIC MRNA (NUCLEOSIDE-2'-O-)-METHYLTRANSFERASE 1"/>
    <property type="match status" value="1"/>
</dbReference>
<comment type="catalytic activity">
    <reaction evidence="1">
        <text>a 5'-end (N(7)-methyl 5'-triphosphoguanosine)-ribonucleoside in mRNA + S-adenosyl-L-methionine = a 5'-end (N(7)-methyl 5'-triphosphoguanosine)-(2'-O-methyl-ribonucleoside) in mRNA + S-adenosyl-L-homocysteine + H(+)</text>
        <dbReference type="Rhea" id="RHEA:67020"/>
        <dbReference type="Rhea" id="RHEA-COMP:17167"/>
        <dbReference type="Rhea" id="RHEA-COMP:17168"/>
        <dbReference type="ChEBI" id="CHEBI:15378"/>
        <dbReference type="ChEBI" id="CHEBI:57856"/>
        <dbReference type="ChEBI" id="CHEBI:59789"/>
        <dbReference type="ChEBI" id="CHEBI:156461"/>
        <dbReference type="ChEBI" id="CHEBI:167609"/>
        <dbReference type="EC" id="2.1.1.57"/>
    </reaction>
</comment>
<dbReference type="GO" id="GO:0005634">
    <property type="term" value="C:nucleus"/>
    <property type="evidence" value="ECO:0007669"/>
    <property type="project" value="UniProtKB-SubCell"/>
</dbReference>
<dbReference type="Gene3D" id="3.40.50.12760">
    <property type="match status" value="1"/>
</dbReference>
<dbReference type="EMBL" id="GBGD01000620">
    <property type="protein sequence ID" value="JAC88269.1"/>
    <property type="molecule type" value="mRNA"/>
</dbReference>
<accession>A0A069DZH7</accession>
<keyword evidence="1 5" id="KW-0808">Transferase</keyword>
<name>A0A069DZH7_9HEMI</name>
<dbReference type="InterPro" id="IPR029063">
    <property type="entry name" value="SAM-dependent_MTases_sf"/>
</dbReference>
<dbReference type="PROSITE" id="PS51613">
    <property type="entry name" value="SAM_MT_RRMJ"/>
    <property type="match status" value="1"/>
</dbReference>
<keyword evidence="1" id="KW-0949">S-adenosyl-L-methionine</keyword>
<evidence type="ECO:0000256" key="2">
    <source>
        <dbReference type="SAM" id="MobiDB-lite"/>
    </source>
</evidence>
<comment type="function">
    <text evidence="1">S-adenosyl-L-methionine-dependent methyltransferase that mediates RNA cap1 2'-O-ribose methylation to the 5'-cap structure of RNAs. Methylates the ribose of the first nucleotide of a m(7)GpppG-capped mRNA to produce m(7)GpppNmp (cap1).</text>
</comment>
<dbReference type="PANTHER" id="PTHR16121">
    <property type="entry name" value="CAP-SPECIFIC MRNA (NUCLEOSIDE-2'-O-)-METHYLTRANSFERASE 1-RELATED"/>
    <property type="match status" value="1"/>
</dbReference>
<dbReference type="Gene3D" id="3.30.470.30">
    <property type="entry name" value="DNA ligase/mRNA capping enzyme"/>
    <property type="match status" value="1"/>
</dbReference>
<dbReference type="InterPro" id="IPR000467">
    <property type="entry name" value="G_patch_dom"/>
</dbReference>
<dbReference type="Pfam" id="PF01585">
    <property type="entry name" value="G-patch"/>
    <property type="match status" value="1"/>
</dbReference>
<dbReference type="GO" id="GO:0032259">
    <property type="term" value="P:methylation"/>
    <property type="evidence" value="ECO:0007669"/>
    <property type="project" value="UniProtKB-KW"/>
</dbReference>
<keyword evidence="1" id="KW-0506">mRNA capping</keyword>
<protein>
    <recommendedName>
        <fullName evidence="1">Cap-specific mRNA (nucleoside-2'-O-)-methyltransferase 1</fullName>
        <ecNumber evidence="1">2.1.1.57</ecNumber>
    </recommendedName>
    <alternativeName>
        <fullName evidence="1">Cap1 2'O-ribose methyltransferase 1</fullName>
    </alternativeName>
</protein>
<reference evidence="5" key="1">
    <citation type="journal article" date="2015" name="J. Med. Entomol.">
        <title>A Deep Insight Into the Sialotranscriptome of the Chagas Disease Vector, Panstrongylus megistus (Hemiptera: Heteroptera).</title>
        <authorList>
            <person name="Ribeiro J.M."/>
            <person name="Schwarz A."/>
            <person name="Francischetti I.M."/>
        </authorList>
    </citation>
    <scope>NUCLEOTIDE SEQUENCE</scope>
    <source>
        <tissue evidence="5">Salivary glands</tissue>
    </source>
</reference>